<evidence type="ECO:0000256" key="2">
    <source>
        <dbReference type="ARBA" id="ARBA00022840"/>
    </source>
</evidence>
<dbReference type="PANTHER" id="PTHR23077:SF171">
    <property type="entry name" value="NUCLEAR VALOSIN-CONTAINING PROTEIN-LIKE"/>
    <property type="match status" value="1"/>
</dbReference>
<dbReference type="InterPro" id="IPR003593">
    <property type="entry name" value="AAA+_ATPase"/>
</dbReference>
<dbReference type="PROSITE" id="PS00674">
    <property type="entry name" value="AAA"/>
    <property type="match status" value="1"/>
</dbReference>
<dbReference type="SMART" id="SM00382">
    <property type="entry name" value="AAA"/>
    <property type="match status" value="1"/>
</dbReference>
<reference evidence="6 7" key="1">
    <citation type="submission" date="2015-03" db="EMBL/GenBank/DDBJ databases">
        <title>Genome assembly of Sandaracinus amylolyticus DSM 53668.</title>
        <authorList>
            <person name="Sharma G."/>
            <person name="Subramanian S."/>
        </authorList>
    </citation>
    <scope>NUCLEOTIDE SEQUENCE [LARGE SCALE GENOMIC DNA]</scope>
    <source>
        <strain evidence="6 7">DSM 53668</strain>
    </source>
</reference>
<evidence type="ECO:0000256" key="1">
    <source>
        <dbReference type="ARBA" id="ARBA00022741"/>
    </source>
</evidence>
<dbReference type="Pfam" id="PF00004">
    <property type="entry name" value="AAA"/>
    <property type="match status" value="1"/>
</dbReference>
<evidence type="ECO:0000313" key="7">
    <source>
        <dbReference type="Proteomes" id="UP000034883"/>
    </source>
</evidence>
<keyword evidence="1 4" id="KW-0547">Nucleotide-binding</keyword>
<dbReference type="Proteomes" id="UP000034883">
    <property type="component" value="Chromosome"/>
</dbReference>
<keyword evidence="6" id="KW-0132">Cell division</keyword>
<dbReference type="InterPro" id="IPR003959">
    <property type="entry name" value="ATPase_AAA_core"/>
</dbReference>
<keyword evidence="2 4" id="KW-0067">ATP-binding</keyword>
<dbReference type="SUPFAM" id="SSF52540">
    <property type="entry name" value="P-loop containing nucleoside triphosphate hydrolases"/>
    <property type="match status" value="1"/>
</dbReference>
<dbReference type="InterPro" id="IPR027417">
    <property type="entry name" value="P-loop_NTPase"/>
</dbReference>
<accession>A0A0F6W919</accession>
<dbReference type="SUPFAM" id="SSF48452">
    <property type="entry name" value="TPR-like"/>
    <property type="match status" value="1"/>
</dbReference>
<dbReference type="KEGG" id="samy:DB32_007724"/>
<dbReference type="AlphaFoldDB" id="A0A0F6W919"/>
<sequence length="472" mass="51246">MRHEGPSATRAWGASGRASCYLRRPVSTAQLDALEKALAASPDNLALRAIVVETLLAAGEARRAARHLDVVDPSAVLEPAQRILAIDAYLRAESPTRALAFATGDRPEITIRRARALLALDRRDEALVAYRAALAANPTLEDKELAAALEAKVREVSRPGGPKLRVIANDATDDADVVRMLQPAREKVTLRDVGGHDEVKRQIEKKIILPFQKPTIFQRFKKRVGGGILLYGPPGCGKTLLARATAGECDATFFDVAISDILDMYIGESERKLHAIFEKARSSTPAVLFFDELEALAGKRQYSREMHASKIVSQFLAEMDGFAQNNGGVLVLGATNVPWAIDPAFRRPGRFDRVLFVPPPDRGARAAILEILLRDKPTDDAIDVGAIAARTSGLSGADLGHLVENATDAAIEESLERGAEVPITQAHLVRALGETRATTSEWLTTARNYARYANEAGQYDEVLAFLDRHGKG</sequence>
<dbReference type="EMBL" id="CP011125">
    <property type="protein sequence ID" value="AKF10575.1"/>
    <property type="molecule type" value="Genomic_DNA"/>
</dbReference>
<dbReference type="GO" id="GO:0016887">
    <property type="term" value="F:ATP hydrolysis activity"/>
    <property type="evidence" value="ECO:0007669"/>
    <property type="project" value="InterPro"/>
</dbReference>
<dbReference type="InterPro" id="IPR003960">
    <property type="entry name" value="ATPase_AAA_CS"/>
</dbReference>
<dbReference type="GO" id="GO:0005524">
    <property type="term" value="F:ATP binding"/>
    <property type="evidence" value="ECO:0007669"/>
    <property type="project" value="UniProtKB-KW"/>
</dbReference>
<comment type="similarity">
    <text evidence="4">Belongs to the AAA ATPase family.</text>
</comment>
<organism evidence="6 7">
    <name type="scientific">Sandaracinus amylolyticus</name>
    <dbReference type="NCBI Taxonomy" id="927083"/>
    <lineage>
        <taxon>Bacteria</taxon>
        <taxon>Pseudomonadati</taxon>
        <taxon>Myxococcota</taxon>
        <taxon>Polyangia</taxon>
        <taxon>Polyangiales</taxon>
        <taxon>Sandaracinaceae</taxon>
        <taxon>Sandaracinus</taxon>
    </lineage>
</organism>
<evidence type="ECO:0000256" key="4">
    <source>
        <dbReference type="RuleBase" id="RU003651"/>
    </source>
</evidence>
<dbReference type="PANTHER" id="PTHR23077">
    <property type="entry name" value="AAA-FAMILY ATPASE"/>
    <property type="match status" value="1"/>
</dbReference>
<dbReference type="Gene3D" id="3.40.50.300">
    <property type="entry name" value="P-loop containing nucleotide triphosphate hydrolases"/>
    <property type="match status" value="1"/>
</dbReference>
<dbReference type="InterPro" id="IPR011990">
    <property type="entry name" value="TPR-like_helical_dom_sf"/>
</dbReference>
<dbReference type="Gene3D" id="1.25.40.10">
    <property type="entry name" value="Tetratricopeptide repeat domain"/>
    <property type="match status" value="1"/>
</dbReference>
<keyword evidence="7" id="KW-1185">Reference proteome</keyword>
<dbReference type="Pfam" id="PF17862">
    <property type="entry name" value="AAA_lid_3"/>
    <property type="match status" value="1"/>
</dbReference>
<dbReference type="FunFam" id="3.40.50.300:FF:001025">
    <property type="entry name" value="ATPase family, AAA domain-containing 2B"/>
    <property type="match status" value="1"/>
</dbReference>
<keyword evidence="6" id="KW-0131">Cell cycle</keyword>
<dbReference type="GO" id="GO:0051301">
    <property type="term" value="P:cell division"/>
    <property type="evidence" value="ECO:0007669"/>
    <property type="project" value="UniProtKB-KW"/>
</dbReference>
<dbReference type="InterPro" id="IPR041569">
    <property type="entry name" value="AAA_lid_3"/>
</dbReference>
<dbReference type="STRING" id="927083.DB32_007724"/>
<protein>
    <submittedName>
        <fullName evidence="6">Cell division protein FtsH</fullName>
    </submittedName>
</protein>
<evidence type="ECO:0000256" key="3">
    <source>
        <dbReference type="ARBA" id="ARBA00023054"/>
    </source>
</evidence>
<keyword evidence="3" id="KW-0175">Coiled coil</keyword>
<evidence type="ECO:0000313" key="6">
    <source>
        <dbReference type="EMBL" id="AKF10575.1"/>
    </source>
</evidence>
<proteinExistence type="inferred from homology"/>
<dbReference type="Gene3D" id="1.10.8.60">
    <property type="match status" value="1"/>
</dbReference>
<name>A0A0F6W919_9BACT</name>
<dbReference type="InterPro" id="IPR050168">
    <property type="entry name" value="AAA_ATPase_domain"/>
</dbReference>
<feature type="domain" description="AAA+ ATPase" evidence="5">
    <location>
        <begin position="224"/>
        <end position="361"/>
    </location>
</feature>
<evidence type="ECO:0000259" key="5">
    <source>
        <dbReference type="SMART" id="SM00382"/>
    </source>
</evidence>
<gene>
    <name evidence="6" type="ORF">DB32_007724</name>
</gene>